<feature type="region of interest" description="Disordered" evidence="1">
    <location>
        <begin position="174"/>
        <end position="243"/>
    </location>
</feature>
<evidence type="ECO:0000313" key="3">
    <source>
        <dbReference type="EMBL" id="TFK30592.1"/>
    </source>
</evidence>
<dbReference type="OrthoDB" id="3267335at2759"/>
<gene>
    <name evidence="3" type="ORF">FA15DRAFT_662590</name>
</gene>
<dbReference type="Proteomes" id="UP000307440">
    <property type="component" value="Unassembled WGS sequence"/>
</dbReference>
<protein>
    <submittedName>
        <fullName evidence="3">Uncharacterized protein</fullName>
    </submittedName>
</protein>
<feature type="chain" id="PRO_5022983205" evidence="2">
    <location>
        <begin position="23"/>
        <end position="286"/>
    </location>
</feature>
<evidence type="ECO:0000313" key="4">
    <source>
        <dbReference type="Proteomes" id="UP000307440"/>
    </source>
</evidence>
<dbReference type="STRING" id="230819.A0A5C3LD64"/>
<keyword evidence="4" id="KW-1185">Reference proteome</keyword>
<dbReference type="EMBL" id="ML210146">
    <property type="protein sequence ID" value="TFK30592.1"/>
    <property type="molecule type" value="Genomic_DNA"/>
</dbReference>
<name>A0A5C3LD64_COPMA</name>
<feature type="signal peptide" evidence="2">
    <location>
        <begin position="1"/>
        <end position="22"/>
    </location>
</feature>
<organism evidence="3 4">
    <name type="scientific">Coprinopsis marcescibilis</name>
    <name type="common">Agaric fungus</name>
    <name type="synonym">Psathyrella marcescibilis</name>
    <dbReference type="NCBI Taxonomy" id="230819"/>
    <lineage>
        <taxon>Eukaryota</taxon>
        <taxon>Fungi</taxon>
        <taxon>Dikarya</taxon>
        <taxon>Basidiomycota</taxon>
        <taxon>Agaricomycotina</taxon>
        <taxon>Agaricomycetes</taxon>
        <taxon>Agaricomycetidae</taxon>
        <taxon>Agaricales</taxon>
        <taxon>Agaricineae</taxon>
        <taxon>Psathyrellaceae</taxon>
        <taxon>Coprinopsis</taxon>
    </lineage>
</organism>
<sequence length="286" mass="30321">MISGALVRVFVLQSFYFVLVLAQTRVNGQLFSRGLAIINAPAPNSEHTAGGILPISIEVSGNGRIPFDALIPKSGLLTAYEELNIFLVSSQTGANVTVSTGPRLLTDESGTVRHLNWQIPSCTPAGRYNMTFYELSRLNGQNLFAVTPVVLSIRNPNPAPLDDCDGLLNTLDAQPQADVPAPEPPFLPGGNSPQVTFTDPGERTSSSTAPSGNNRSGMTTVIVGSGSPTDVGEDNIPEPSASTNTATMRMEDLSGFVPINSSQRSSGRTLRFYAVLLLIMRAAVGF</sequence>
<feature type="compositionally biased region" description="Polar residues" evidence="1">
    <location>
        <begin position="191"/>
        <end position="219"/>
    </location>
</feature>
<evidence type="ECO:0000256" key="1">
    <source>
        <dbReference type="SAM" id="MobiDB-lite"/>
    </source>
</evidence>
<evidence type="ECO:0000256" key="2">
    <source>
        <dbReference type="SAM" id="SignalP"/>
    </source>
</evidence>
<accession>A0A5C3LD64</accession>
<dbReference type="AlphaFoldDB" id="A0A5C3LD64"/>
<reference evidence="3 4" key="1">
    <citation type="journal article" date="2019" name="Nat. Ecol. Evol.">
        <title>Megaphylogeny resolves global patterns of mushroom evolution.</title>
        <authorList>
            <person name="Varga T."/>
            <person name="Krizsan K."/>
            <person name="Foldi C."/>
            <person name="Dima B."/>
            <person name="Sanchez-Garcia M."/>
            <person name="Sanchez-Ramirez S."/>
            <person name="Szollosi G.J."/>
            <person name="Szarkandi J.G."/>
            <person name="Papp V."/>
            <person name="Albert L."/>
            <person name="Andreopoulos W."/>
            <person name="Angelini C."/>
            <person name="Antonin V."/>
            <person name="Barry K.W."/>
            <person name="Bougher N.L."/>
            <person name="Buchanan P."/>
            <person name="Buyck B."/>
            <person name="Bense V."/>
            <person name="Catcheside P."/>
            <person name="Chovatia M."/>
            <person name="Cooper J."/>
            <person name="Damon W."/>
            <person name="Desjardin D."/>
            <person name="Finy P."/>
            <person name="Geml J."/>
            <person name="Haridas S."/>
            <person name="Hughes K."/>
            <person name="Justo A."/>
            <person name="Karasinski D."/>
            <person name="Kautmanova I."/>
            <person name="Kiss B."/>
            <person name="Kocsube S."/>
            <person name="Kotiranta H."/>
            <person name="LaButti K.M."/>
            <person name="Lechner B.E."/>
            <person name="Liimatainen K."/>
            <person name="Lipzen A."/>
            <person name="Lukacs Z."/>
            <person name="Mihaltcheva S."/>
            <person name="Morgado L.N."/>
            <person name="Niskanen T."/>
            <person name="Noordeloos M.E."/>
            <person name="Ohm R.A."/>
            <person name="Ortiz-Santana B."/>
            <person name="Ovrebo C."/>
            <person name="Racz N."/>
            <person name="Riley R."/>
            <person name="Savchenko A."/>
            <person name="Shiryaev A."/>
            <person name="Soop K."/>
            <person name="Spirin V."/>
            <person name="Szebenyi C."/>
            <person name="Tomsovsky M."/>
            <person name="Tulloss R.E."/>
            <person name="Uehling J."/>
            <person name="Grigoriev I.V."/>
            <person name="Vagvolgyi C."/>
            <person name="Papp T."/>
            <person name="Martin F.M."/>
            <person name="Miettinen O."/>
            <person name="Hibbett D.S."/>
            <person name="Nagy L.G."/>
        </authorList>
    </citation>
    <scope>NUCLEOTIDE SEQUENCE [LARGE SCALE GENOMIC DNA]</scope>
    <source>
        <strain evidence="3 4">CBS 121175</strain>
    </source>
</reference>
<keyword evidence="2" id="KW-0732">Signal</keyword>
<proteinExistence type="predicted"/>